<dbReference type="PANTHER" id="PTHR30143:SF0">
    <property type="entry name" value="2-KETO-4-PENTENOATE HYDRATASE"/>
    <property type="match status" value="1"/>
</dbReference>
<keyword evidence="3" id="KW-0378">Hydrolase</keyword>
<dbReference type="PANTHER" id="PTHR30143">
    <property type="entry name" value="ACID HYDRATASE"/>
    <property type="match status" value="1"/>
</dbReference>
<reference evidence="3 4" key="1">
    <citation type="submission" date="2020-07" db="EMBL/GenBank/DDBJ databases">
        <title>Facklamia lactis sp. nov., isolated from raw milk.</title>
        <authorList>
            <person name="Doll E.V."/>
            <person name="Huptas C."/>
            <person name="Staib L."/>
            <person name="Wenning M."/>
            <person name="Scherer S."/>
        </authorList>
    </citation>
    <scope>NUCLEOTIDE SEQUENCE [LARGE SCALE GENOMIC DNA]</scope>
    <source>
        <strain evidence="3 4">DSM 111018</strain>
    </source>
</reference>
<organism evidence="3 4">
    <name type="scientific">Facklamia lactis</name>
    <dbReference type="NCBI Taxonomy" id="2749967"/>
    <lineage>
        <taxon>Bacteria</taxon>
        <taxon>Bacillati</taxon>
        <taxon>Bacillota</taxon>
        <taxon>Bacilli</taxon>
        <taxon>Lactobacillales</taxon>
        <taxon>Aerococcaceae</taxon>
        <taxon>Facklamia</taxon>
    </lineage>
</organism>
<gene>
    <name evidence="3" type="ORF">HZY91_08860</name>
</gene>
<dbReference type="InterPro" id="IPR011234">
    <property type="entry name" value="Fumarylacetoacetase-like_C"/>
</dbReference>
<protein>
    <submittedName>
        <fullName evidence="3">Fumarylacetoacetate hydrolase family protein</fullName>
    </submittedName>
</protein>
<sequence>MEKNYQAVADYVFEGQKNRKEITKITKDLAKDYTVEDAYKAQEVLLDLWKKEGAKLLAPKMGLTSKAKWDQMGVDSPIVGYIFEDMIETMNEIQFDRYIHPKVEPEIGIVLKKNLKGNDLTIQDVLDNIDYVFSCVEVIDSRYENFDFDLVSVIADNTSAAGAVFGNEKTDPKAFDLSKETVKLYVNDEIYAEGDGSAVLGHPAEAIVALAKHLNQYGEEVKAGQPIMTGGITAAPLIQPGDKIRVEYDHLQNLEITVR</sequence>
<dbReference type="EMBL" id="JACBXQ010000005">
    <property type="protein sequence ID" value="MBG9986996.1"/>
    <property type="molecule type" value="Genomic_DNA"/>
</dbReference>
<comment type="caution">
    <text evidence="3">The sequence shown here is derived from an EMBL/GenBank/DDBJ whole genome shotgun (WGS) entry which is preliminary data.</text>
</comment>
<keyword evidence="1" id="KW-0456">Lyase</keyword>
<name>A0ABS0LS54_9LACT</name>
<dbReference type="InterPro" id="IPR036663">
    <property type="entry name" value="Fumarylacetoacetase_C_sf"/>
</dbReference>
<feature type="domain" description="Fumarylacetoacetase-like C-terminal" evidence="2">
    <location>
        <begin position="100"/>
        <end position="258"/>
    </location>
</feature>
<proteinExistence type="predicted"/>
<dbReference type="RefSeq" id="WP_197115909.1">
    <property type="nucleotide sequence ID" value="NZ_JACBXQ010000005.1"/>
</dbReference>
<dbReference type="InterPro" id="IPR050772">
    <property type="entry name" value="Hydratase-Decarb/MhpD_sf"/>
</dbReference>
<keyword evidence="4" id="KW-1185">Reference proteome</keyword>
<evidence type="ECO:0000256" key="1">
    <source>
        <dbReference type="ARBA" id="ARBA00023239"/>
    </source>
</evidence>
<dbReference type="Proteomes" id="UP000721415">
    <property type="component" value="Unassembled WGS sequence"/>
</dbReference>
<accession>A0ABS0LS54</accession>
<evidence type="ECO:0000313" key="3">
    <source>
        <dbReference type="EMBL" id="MBG9986996.1"/>
    </source>
</evidence>
<dbReference type="Gene3D" id="3.90.850.10">
    <property type="entry name" value="Fumarylacetoacetase-like, C-terminal domain"/>
    <property type="match status" value="1"/>
</dbReference>
<dbReference type="Pfam" id="PF01557">
    <property type="entry name" value="FAA_hydrolase"/>
    <property type="match status" value="1"/>
</dbReference>
<evidence type="ECO:0000259" key="2">
    <source>
        <dbReference type="Pfam" id="PF01557"/>
    </source>
</evidence>
<evidence type="ECO:0000313" key="4">
    <source>
        <dbReference type="Proteomes" id="UP000721415"/>
    </source>
</evidence>
<dbReference type="SUPFAM" id="SSF56529">
    <property type="entry name" value="FAH"/>
    <property type="match status" value="1"/>
</dbReference>
<dbReference type="GO" id="GO:0016787">
    <property type="term" value="F:hydrolase activity"/>
    <property type="evidence" value="ECO:0007669"/>
    <property type="project" value="UniProtKB-KW"/>
</dbReference>